<proteinExistence type="predicted"/>
<dbReference type="SMART" id="SM00220">
    <property type="entry name" value="S_TKc"/>
    <property type="match status" value="1"/>
</dbReference>
<feature type="non-terminal residue" evidence="7">
    <location>
        <position position="267"/>
    </location>
</feature>
<dbReference type="SUPFAM" id="SSF56112">
    <property type="entry name" value="Protein kinase-like (PK-like)"/>
    <property type="match status" value="1"/>
</dbReference>
<evidence type="ECO:0000259" key="6">
    <source>
        <dbReference type="PROSITE" id="PS50011"/>
    </source>
</evidence>
<comment type="caution">
    <text evidence="7">The sequence shown here is derived from an EMBL/GenBank/DDBJ whole genome shotgun (WGS) entry which is preliminary data.</text>
</comment>
<accession>X0UCG2</accession>
<dbReference type="EMBL" id="BARS01025377">
    <property type="protein sequence ID" value="GAG03449.1"/>
    <property type="molecule type" value="Genomic_DNA"/>
</dbReference>
<dbReference type="GO" id="GO:0004674">
    <property type="term" value="F:protein serine/threonine kinase activity"/>
    <property type="evidence" value="ECO:0007669"/>
    <property type="project" value="TreeGrafter"/>
</dbReference>
<evidence type="ECO:0000256" key="4">
    <source>
        <dbReference type="ARBA" id="ARBA00022840"/>
    </source>
</evidence>
<dbReference type="PROSITE" id="PS50011">
    <property type="entry name" value="PROTEIN_KINASE_DOM"/>
    <property type="match status" value="1"/>
</dbReference>
<dbReference type="Pfam" id="PF00069">
    <property type="entry name" value="Pkinase"/>
    <property type="match status" value="1"/>
</dbReference>
<dbReference type="CDD" id="cd14014">
    <property type="entry name" value="STKc_PknB_like"/>
    <property type="match status" value="1"/>
</dbReference>
<dbReference type="InterPro" id="IPR000719">
    <property type="entry name" value="Prot_kinase_dom"/>
</dbReference>
<reference evidence="7" key="1">
    <citation type="journal article" date="2014" name="Front. Microbiol.">
        <title>High frequency of phylogenetically diverse reductive dehalogenase-homologous genes in deep subseafloor sedimentary metagenomes.</title>
        <authorList>
            <person name="Kawai M."/>
            <person name="Futagami T."/>
            <person name="Toyoda A."/>
            <person name="Takaki Y."/>
            <person name="Nishi S."/>
            <person name="Hori S."/>
            <person name="Arai W."/>
            <person name="Tsubouchi T."/>
            <person name="Morono Y."/>
            <person name="Uchiyama I."/>
            <person name="Ito T."/>
            <person name="Fujiyama A."/>
            <person name="Inagaki F."/>
            <person name="Takami H."/>
        </authorList>
    </citation>
    <scope>NUCLEOTIDE SEQUENCE</scope>
    <source>
        <strain evidence="7">Expedition CK06-06</strain>
    </source>
</reference>
<dbReference type="PANTHER" id="PTHR43289:SF6">
    <property type="entry name" value="SERINE_THREONINE-PROTEIN KINASE NEKL-3"/>
    <property type="match status" value="1"/>
</dbReference>
<keyword evidence="1" id="KW-0808">Transferase</keyword>
<dbReference type="InterPro" id="IPR011009">
    <property type="entry name" value="Kinase-like_dom_sf"/>
</dbReference>
<evidence type="ECO:0000313" key="7">
    <source>
        <dbReference type="EMBL" id="GAG03449.1"/>
    </source>
</evidence>
<dbReference type="InterPro" id="IPR008271">
    <property type="entry name" value="Ser/Thr_kinase_AS"/>
</dbReference>
<dbReference type="Gene3D" id="1.10.510.10">
    <property type="entry name" value="Transferase(Phosphotransferase) domain 1"/>
    <property type="match status" value="1"/>
</dbReference>
<dbReference type="PROSITE" id="PS00108">
    <property type="entry name" value="PROTEIN_KINASE_ST"/>
    <property type="match status" value="1"/>
</dbReference>
<dbReference type="PANTHER" id="PTHR43289">
    <property type="entry name" value="MITOGEN-ACTIVATED PROTEIN KINASE KINASE KINASE 20-RELATED"/>
    <property type="match status" value="1"/>
</dbReference>
<feature type="transmembrane region" description="Helical" evidence="5">
    <location>
        <begin position="226"/>
        <end position="249"/>
    </location>
</feature>
<evidence type="ECO:0000256" key="2">
    <source>
        <dbReference type="ARBA" id="ARBA00022741"/>
    </source>
</evidence>
<name>X0UCG2_9ZZZZ</name>
<keyword evidence="5" id="KW-0472">Membrane</keyword>
<evidence type="ECO:0000256" key="1">
    <source>
        <dbReference type="ARBA" id="ARBA00022679"/>
    </source>
</evidence>
<keyword evidence="3" id="KW-0418">Kinase</keyword>
<keyword evidence="2" id="KW-0547">Nucleotide-binding</keyword>
<evidence type="ECO:0000256" key="5">
    <source>
        <dbReference type="SAM" id="Phobius"/>
    </source>
</evidence>
<keyword evidence="4" id="KW-0067">ATP-binding</keyword>
<keyword evidence="5" id="KW-1133">Transmembrane helix</keyword>
<dbReference type="AlphaFoldDB" id="X0UCG2"/>
<protein>
    <recommendedName>
        <fullName evidence="6">Protein kinase domain-containing protein</fullName>
    </recommendedName>
</protein>
<sequence length="267" mass="30101">FAERFTREARSMAKLNHQHAVTLYEFGQTEDGLYYFVMEFVDGTDLRRVLLAGELEPSQALAIVPQICEALHYAHKKGIVHRDIKPENILLDKDGNVKIADFGLAKLLDRPANVYTLTRTGQRMGTPHYMAPEQIEHPDQVDHRADIYSLGVVFYEMLTGELPLGRFAPPSKKVKVDVRLDEVVLRTLEKEPDRRYQHASEVRTEVETICSDSRTGTDFESIRHRVWIPAAGLLVAGMINCLGVVGTLLKVFGFMPSATIPIVILMV</sequence>
<evidence type="ECO:0000256" key="3">
    <source>
        <dbReference type="ARBA" id="ARBA00022777"/>
    </source>
</evidence>
<keyword evidence="5" id="KW-0812">Transmembrane</keyword>
<feature type="non-terminal residue" evidence="7">
    <location>
        <position position="1"/>
    </location>
</feature>
<feature type="domain" description="Protein kinase" evidence="6">
    <location>
        <begin position="1"/>
        <end position="209"/>
    </location>
</feature>
<organism evidence="7">
    <name type="scientific">marine sediment metagenome</name>
    <dbReference type="NCBI Taxonomy" id="412755"/>
    <lineage>
        <taxon>unclassified sequences</taxon>
        <taxon>metagenomes</taxon>
        <taxon>ecological metagenomes</taxon>
    </lineage>
</organism>
<dbReference type="GO" id="GO:0005524">
    <property type="term" value="F:ATP binding"/>
    <property type="evidence" value="ECO:0007669"/>
    <property type="project" value="UniProtKB-KW"/>
</dbReference>
<gene>
    <name evidence="7" type="ORF">S01H1_40118</name>
</gene>